<dbReference type="PANTHER" id="PTHR36607:SF20">
    <property type="entry name" value="AMINOTRANSFERASE-LIKE PLANT MOBILE DOMAIN-CONTAINING PROTEIN"/>
    <property type="match status" value="1"/>
</dbReference>
<evidence type="ECO:0000313" key="2">
    <source>
        <dbReference type="EMBL" id="KAL0461142.1"/>
    </source>
</evidence>
<sequence length="336" mass="37294">MSTSTNLSESSIVFPIHYVYGWIGRYLQTHFAPKLVPIGALMVKYAEENMARHFEPTEARDLFHRINPSRLLNIHFHHQCPSLMADDAKISNTFQDLFVDLRSIYLTLRIGGDSIVEAYSPHCFSRQFGFCQDVPGSLKKEILTCSLKGLRRLWQSCTLSDLEKGSKDNQAMPATETDAAKPVATTSKRRHNVLVDTPVAPLSSENDVISALSILNRQLSNPKPLEKVFELDTISLADFEEGVLVTPEGSIGSVNGISASDIPIVDAVLNGELQPISIDDHLSIDTPGKRLKIVLSAIMEKPPLVENILEKPKKTFEAPSWPYSSTEVNDFSALNF</sequence>
<proteinExistence type="predicted"/>
<gene>
    <name evidence="2" type="ORF">Slati_0001800</name>
</gene>
<dbReference type="PANTHER" id="PTHR36607">
    <property type="entry name" value="1,2-DIHYDROXY-3-KETO-5-METHYLTHIOPENTENE DIOXYGENASE 4"/>
    <property type="match status" value="1"/>
</dbReference>
<reference evidence="2" key="2">
    <citation type="journal article" date="2024" name="Plant">
        <title>Genomic evolution and insights into agronomic trait innovations of Sesamum species.</title>
        <authorList>
            <person name="Miao H."/>
            <person name="Wang L."/>
            <person name="Qu L."/>
            <person name="Liu H."/>
            <person name="Sun Y."/>
            <person name="Le M."/>
            <person name="Wang Q."/>
            <person name="Wei S."/>
            <person name="Zheng Y."/>
            <person name="Lin W."/>
            <person name="Duan Y."/>
            <person name="Cao H."/>
            <person name="Xiong S."/>
            <person name="Wang X."/>
            <person name="Wei L."/>
            <person name="Li C."/>
            <person name="Ma Q."/>
            <person name="Ju M."/>
            <person name="Zhao R."/>
            <person name="Li G."/>
            <person name="Mu C."/>
            <person name="Tian Q."/>
            <person name="Mei H."/>
            <person name="Zhang T."/>
            <person name="Gao T."/>
            <person name="Zhang H."/>
        </authorList>
    </citation>
    <scope>NUCLEOTIDE SEQUENCE</scope>
    <source>
        <strain evidence="2">KEN1</strain>
    </source>
</reference>
<organism evidence="2">
    <name type="scientific">Sesamum latifolium</name>
    <dbReference type="NCBI Taxonomy" id="2727402"/>
    <lineage>
        <taxon>Eukaryota</taxon>
        <taxon>Viridiplantae</taxon>
        <taxon>Streptophyta</taxon>
        <taxon>Embryophyta</taxon>
        <taxon>Tracheophyta</taxon>
        <taxon>Spermatophyta</taxon>
        <taxon>Magnoliopsida</taxon>
        <taxon>eudicotyledons</taxon>
        <taxon>Gunneridae</taxon>
        <taxon>Pentapetalae</taxon>
        <taxon>asterids</taxon>
        <taxon>lamiids</taxon>
        <taxon>Lamiales</taxon>
        <taxon>Pedaliaceae</taxon>
        <taxon>Sesamum</taxon>
    </lineage>
</organism>
<reference evidence="2" key="1">
    <citation type="submission" date="2020-06" db="EMBL/GenBank/DDBJ databases">
        <authorList>
            <person name="Li T."/>
            <person name="Hu X."/>
            <person name="Zhang T."/>
            <person name="Song X."/>
            <person name="Zhang H."/>
            <person name="Dai N."/>
            <person name="Sheng W."/>
            <person name="Hou X."/>
            <person name="Wei L."/>
        </authorList>
    </citation>
    <scope>NUCLEOTIDE SEQUENCE</scope>
    <source>
        <strain evidence="2">KEN1</strain>
        <tissue evidence="2">Leaf</tissue>
    </source>
</reference>
<evidence type="ECO:0000256" key="1">
    <source>
        <dbReference type="SAM" id="MobiDB-lite"/>
    </source>
</evidence>
<dbReference type="EMBL" id="JACGWN010000001">
    <property type="protein sequence ID" value="KAL0461142.1"/>
    <property type="molecule type" value="Genomic_DNA"/>
</dbReference>
<comment type="caution">
    <text evidence="2">The sequence shown here is derived from an EMBL/GenBank/DDBJ whole genome shotgun (WGS) entry which is preliminary data.</text>
</comment>
<name>A0AAW2Y5S0_9LAMI</name>
<dbReference type="AlphaFoldDB" id="A0AAW2Y5S0"/>
<accession>A0AAW2Y5S0</accession>
<feature type="region of interest" description="Disordered" evidence="1">
    <location>
        <begin position="164"/>
        <end position="185"/>
    </location>
</feature>
<protein>
    <submittedName>
        <fullName evidence="2">Uncharacterized protein</fullName>
    </submittedName>
</protein>